<reference evidence="3 4" key="1">
    <citation type="journal article" date="2014" name="PLoS Genet.">
        <title>Phylogenetically driven sequencing of extremely halophilic archaea reveals strategies for static and dynamic osmo-response.</title>
        <authorList>
            <person name="Becker E.A."/>
            <person name="Seitzer P.M."/>
            <person name="Tritt A."/>
            <person name="Larsen D."/>
            <person name="Krusor M."/>
            <person name="Yao A.I."/>
            <person name="Wu D."/>
            <person name="Madern D."/>
            <person name="Eisen J.A."/>
            <person name="Darling A.E."/>
            <person name="Facciotti M.T."/>
        </authorList>
    </citation>
    <scope>NUCLEOTIDE SEQUENCE [LARGE SCALE GENOMIC DNA]</scope>
    <source>
        <strain evidence="3 4">DSM 13077</strain>
    </source>
</reference>
<dbReference type="InterPro" id="IPR007181">
    <property type="entry name" value="MtpD_C"/>
</dbReference>
<feature type="domain" description="Dihydroneopterin aldolase MtpD C-terminal" evidence="2">
    <location>
        <begin position="50"/>
        <end position="156"/>
    </location>
</feature>
<organism evidence="3 4">
    <name type="scientific">Natrialba aegyptia DSM 13077</name>
    <dbReference type="NCBI Taxonomy" id="1227491"/>
    <lineage>
        <taxon>Archaea</taxon>
        <taxon>Methanobacteriati</taxon>
        <taxon>Methanobacteriota</taxon>
        <taxon>Stenosarchaea group</taxon>
        <taxon>Halobacteria</taxon>
        <taxon>Halobacteriales</taxon>
        <taxon>Natrialbaceae</taxon>
        <taxon>Natrialba</taxon>
    </lineage>
</organism>
<comment type="subunit">
    <text evidence="1">Homotetramer.</text>
</comment>
<evidence type="ECO:0000256" key="1">
    <source>
        <dbReference type="HAMAP-Rule" id="MF_02130"/>
    </source>
</evidence>
<sequence length="166" mass="18123">MRFWIGSATDLASLQPTTAPFRPIGTPFLPAREHTAMTDDSETDDSTTPTAAQTACFEAGIKFGSLYHQFAGTPVSPGSAPSLARAMEESIENQPHCSAVTVDVRTDELERELADSTADYTELTGRFLEVEIVVDYEDHEVVTRMAMENGYPLMELVSVDGRETDA</sequence>
<keyword evidence="1" id="KW-0289">Folate biosynthesis</keyword>
<dbReference type="EC" id="4.1.2.25" evidence="1"/>
<feature type="binding site" evidence="1">
    <location>
        <position position="58"/>
    </location>
    <ligand>
        <name>substrate</name>
    </ligand>
</feature>
<dbReference type="InterPro" id="IPR036839">
    <property type="entry name" value="MptD_sf"/>
</dbReference>
<evidence type="ECO:0000313" key="3">
    <source>
        <dbReference type="EMBL" id="ELZ06775.1"/>
    </source>
</evidence>
<dbReference type="GO" id="GO:0046656">
    <property type="term" value="P:folic acid biosynthetic process"/>
    <property type="evidence" value="ECO:0007669"/>
    <property type="project" value="UniProtKB-KW"/>
</dbReference>
<dbReference type="Proteomes" id="UP000011591">
    <property type="component" value="Unassembled WGS sequence"/>
</dbReference>
<dbReference type="GO" id="GO:0004150">
    <property type="term" value="F:dihydroneopterin aldolase activity"/>
    <property type="evidence" value="ECO:0007669"/>
    <property type="project" value="UniProtKB-UniRule"/>
</dbReference>
<dbReference type="RefSeq" id="WP_006664917.1">
    <property type="nucleotide sequence ID" value="NZ_AOIP01000016.1"/>
</dbReference>
<feature type="binding site" evidence="1">
    <location>
        <position position="154"/>
    </location>
    <ligand>
        <name>substrate</name>
    </ligand>
</feature>
<comment type="pathway">
    <text evidence="1">Cofactor biosynthesis; tetrahydrofolate biosynthesis; 2-amino-4-hydroxy-6-hydroxymethyl-7,8-dihydropteridine diphosphate from 7,8-dihydroneopterin triphosphate: step 3/4.</text>
</comment>
<dbReference type="Pfam" id="PF04038">
    <property type="entry name" value="DHNA"/>
    <property type="match status" value="1"/>
</dbReference>
<dbReference type="PATRIC" id="fig|1227491.4.peg.1461"/>
<proteinExistence type="inferred from homology"/>
<dbReference type="GO" id="GO:0046654">
    <property type="term" value="P:tetrahydrofolate biosynthetic process"/>
    <property type="evidence" value="ECO:0007669"/>
    <property type="project" value="UniProtKB-UniRule"/>
</dbReference>
<dbReference type="SUPFAM" id="SSF143560">
    <property type="entry name" value="MK0786-like"/>
    <property type="match status" value="1"/>
</dbReference>
<keyword evidence="4" id="KW-1185">Reference proteome</keyword>
<dbReference type="EMBL" id="AOIP01000016">
    <property type="protein sequence ID" value="ELZ06775.1"/>
    <property type="molecule type" value="Genomic_DNA"/>
</dbReference>
<keyword evidence="1" id="KW-0456">Lyase</keyword>
<comment type="function">
    <text evidence="1">Catalyzes the conversion of 7,8-dihydroneopterin (H2Neo) to 6-hydroxymethyl-7,8-dihydropterin (6-HMD).</text>
</comment>
<comment type="catalytic activity">
    <reaction evidence="1">
        <text>7,8-dihydroneopterin = 6-hydroxymethyl-7,8-dihydropterin + glycolaldehyde</text>
        <dbReference type="Rhea" id="RHEA:10540"/>
        <dbReference type="ChEBI" id="CHEBI:17001"/>
        <dbReference type="ChEBI" id="CHEBI:17071"/>
        <dbReference type="ChEBI" id="CHEBI:44841"/>
        <dbReference type="EC" id="4.1.2.25"/>
    </reaction>
</comment>
<dbReference type="AlphaFoldDB" id="M0B7H9"/>
<dbReference type="InterPro" id="IPR027508">
    <property type="entry name" value="DHN_aldolase_MptD"/>
</dbReference>
<protein>
    <recommendedName>
        <fullName evidence="1">Dihydroneopterin aldolase</fullName>
        <shortName evidence="1">DHNA</shortName>
        <ecNumber evidence="1">4.1.2.25</ecNumber>
    </recommendedName>
    <alternativeName>
        <fullName evidence="1">7,8-dihydroneopterin aldolase</fullName>
    </alternativeName>
</protein>
<dbReference type="UniPathway" id="UPA00077">
    <property type="reaction ID" value="UER00154"/>
</dbReference>
<dbReference type="Gene3D" id="3.30.1300.20">
    <property type="entry name" value="7,8-dihydroneopterin aldolase (MptD)"/>
    <property type="match status" value="1"/>
</dbReference>
<evidence type="ECO:0000313" key="4">
    <source>
        <dbReference type="Proteomes" id="UP000011591"/>
    </source>
</evidence>
<gene>
    <name evidence="1" type="primary">mptD</name>
    <name evidence="3" type="ORF">C480_07072</name>
</gene>
<dbReference type="HAMAP" id="MF_02130">
    <property type="entry name" value="DHNA_arch"/>
    <property type="match status" value="1"/>
</dbReference>
<accession>M0B7H9</accession>
<evidence type="ECO:0000259" key="2">
    <source>
        <dbReference type="Pfam" id="PF04038"/>
    </source>
</evidence>
<comment type="caution">
    <text evidence="3">The sequence shown here is derived from an EMBL/GenBank/DDBJ whole genome shotgun (WGS) entry which is preliminary data.</text>
</comment>
<comment type="similarity">
    <text evidence="1">Belongs to the archaeal dihydroneopterin aldolase family.</text>
</comment>
<name>M0B7H9_9EURY</name>